<organism evidence="2 3">
    <name type="scientific">Anaerosolibacter carboniphilus</name>
    <dbReference type="NCBI Taxonomy" id="1417629"/>
    <lineage>
        <taxon>Bacteria</taxon>
        <taxon>Bacillati</taxon>
        <taxon>Bacillota</taxon>
        <taxon>Clostridia</taxon>
        <taxon>Peptostreptococcales</taxon>
        <taxon>Thermotaleaceae</taxon>
        <taxon>Anaerosolibacter</taxon>
    </lineage>
</organism>
<dbReference type="InterPro" id="IPR036318">
    <property type="entry name" value="FAD-bd_PCMH-like_sf"/>
</dbReference>
<dbReference type="Proteomes" id="UP000579281">
    <property type="component" value="Unassembled WGS sequence"/>
</dbReference>
<protein>
    <submittedName>
        <fullName evidence="2">Mg2+/Co2+ transporter CorC</fullName>
    </submittedName>
</protein>
<dbReference type="Gene3D" id="3.30.465.10">
    <property type="match status" value="1"/>
</dbReference>
<evidence type="ECO:0000259" key="1">
    <source>
        <dbReference type="Pfam" id="PF03471"/>
    </source>
</evidence>
<sequence>MVLNIDELNEELNLALTAEYDDSIGGFLLDISGSVPGEDENSSVGHENLEFKAEKSKTCSIIAKYIYFNSISIPSDFVNDLI</sequence>
<dbReference type="AlphaFoldDB" id="A0A841KUW3"/>
<evidence type="ECO:0000313" key="2">
    <source>
        <dbReference type="EMBL" id="MBB6217163.1"/>
    </source>
</evidence>
<dbReference type="InterPro" id="IPR005170">
    <property type="entry name" value="Transptr-assoc_dom"/>
</dbReference>
<evidence type="ECO:0000313" key="3">
    <source>
        <dbReference type="Proteomes" id="UP000579281"/>
    </source>
</evidence>
<proteinExistence type="predicted"/>
<comment type="caution">
    <text evidence="2">The sequence shown here is derived from an EMBL/GenBank/DDBJ whole genome shotgun (WGS) entry which is preliminary data.</text>
</comment>
<gene>
    <name evidence="2" type="ORF">HNQ80_003269</name>
</gene>
<dbReference type="EMBL" id="JACHEN010000020">
    <property type="protein sequence ID" value="MBB6217163.1"/>
    <property type="molecule type" value="Genomic_DNA"/>
</dbReference>
<dbReference type="GO" id="GO:0050660">
    <property type="term" value="F:flavin adenine dinucleotide binding"/>
    <property type="evidence" value="ECO:0007669"/>
    <property type="project" value="InterPro"/>
</dbReference>
<feature type="domain" description="Transporter-associated" evidence="1">
    <location>
        <begin position="3"/>
        <end position="57"/>
    </location>
</feature>
<dbReference type="SUPFAM" id="SSF56176">
    <property type="entry name" value="FAD-binding/transporter-associated domain-like"/>
    <property type="match status" value="1"/>
</dbReference>
<name>A0A841KUW3_9FIRM</name>
<reference evidence="2 3" key="1">
    <citation type="submission" date="2020-08" db="EMBL/GenBank/DDBJ databases">
        <title>Genomic Encyclopedia of Type Strains, Phase IV (KMG-IV): sequencing the most valuable type-strain genomes for metagenomic binning, comparative biology and taxonomic classification.</title>
        <authorList>
            <person name="Goeker M."/>
        </authorList>
    </citation>
    <scope>NUCLEOTIDE SEQUENCE [LARGE SCALE GENOMIC DNA]</scope>
    <source>
        <strain evidence="2 3">DSM 103526</strain>
    </source>
</reference>
<keyword evidence="3" id="KW-1185">Reference proteome</keyword>
<dbReference type="Pfam" id="PF03471">
    <property type="entry name" value="CorC_HlyC"/>
    <property type="match status" value="1"/>
</dbReference>
<accession>A0A841KUW3</accession>
<dbReference type="RefSeq" id="WP_184311672.1">
    <property type="nucleotide sequence ID" value="NZ_JACHEN010000020.1"/>
</dbReference>
<dbReference type="InterPro" id="IPR016169">
    <property type="entry name" value="FAD-bd_PCMH_sub2"/>
</dbReference>